<dbReference type="AlphaFoldDB" id="T1B326"/>
<organism evidence="2">
    <name type="scientific">mine drainage metagenome</name>
    <dbReference type="NCBI Taxonomy" id="410659"/>
    <lineage>
        <taxon>unclassified sequences</taxon>
        <taxon>metagenomes</taxon>
        <taxon>ecological metagenomes</taxon>
    </lineage>
</organism>
<evidence type="ECO:0000259" key="1">
    <source>
        <dbReference type="PROSITE" id="PS50880"/>
    </source>
</evidence>
<reference evidence="2" key="2">
    <citation type="journal article" date="2014" name="ISME J.">
        <title>Microbial stratification in low pH oxic and suboxic macroscopic growths along an acid mine drainage.</title>
        <authorList>
            <person name="Mendez-Garcia C."/>
            <person name="Mesa V."/>
            <person name="Sprenger R.R."/>
            <person name="Richter M."/>
            <person name="Diez M.S."/>
            <person name="Solano J."/>
            <person name="Bargiela R."/>
            <person name="Golyshina O.V."/>
            <person name="Manteca A."/>
            <person name="Ramos J.L."/>
            <person name="Gallego J.R."/>
            <person name="Llorente I."/>
            <person name="Martins Dos Santos V.A."/>
            <person name="Jensen O.N."/>
            <person name="Pelaez A.I."/>
            <person name="Sanchez J."/>
            <person name="Ferrer M."/>
        </authorList>
    </citation>
    <scope>NUCLEOTIDE SEQUENCE</scope>
</reference>
<dbReference type="CDD" id="cd01029">
    <property type="entry name" value="TOPRIM_primases"/>
    <property type="match status" value="1"/>
</dbReference>
<dbReference type="InterPro" id="IPR034154">
    <property type="entry name" value="TOPRIM_DnaG/twinkle"/>
</dbReference>
<proteinExistence type="predicted"/>
<dbReference type="Gene3D" id="3.40.1360.10">
    <property type="match status" value="1"/>
</dbReference>
<feature type="domain" description="Toprim" evidence="1">
    <location>
        <begin position="5"/>
        <end position="94"/>
    </location>
</feature>
<dbReference type="InterPro" id="IPR050219">
    <property type="entry name" value="DnaG_primase"/>
</dbReference>
<dbReference type="GO" id="GO:0005737">
    <property type="term" value="C:cytoplasm"/>
    <property type="evidence" value="ECO:0007669"/>
    <property type="project" value="TreeGrafter"/>
</dbReference>
<dbReference type="EMBL" id="AUZY01003808">
    <property type="protein sequence ID" value="EQD67271.1"/>
    <property type="molecule type" value="Genomic_DNA"/>
</dbReference>
<dbReference type="InterPro" id="IPR006171">
    <property type="entry name" value="TOPRIM_dom"/>
</dbReference>
<dbReference type="SMART" id="SM00493">
    <property type="entry name" value="TOPRIM"/>
    <property type="match status" value="1"/>
</dbReference>
<reference evidence="2" key="1">
    <citation type="submission" date="2013-08" db="EMBL/GenBank/DDBJ databases">
        <authorList>
            <person name="Mendez C."/>
            <person name="Richter M."/>
            <person name="Ferrer M."/>
            <person name="Sanchez J."/>
        </authorList>
    </citation>
    <scope>NUCLEOTIDE SEQUENCE</scope>
</reference>
<dbReference type="PANTHER" id="PTHR30313">
    <property type="entry name" value="DNA PRIMASE"/>
    <property type="match status" value="1"/>
</dbReference>
<name>T1B326_9ZZZZ</name>
<protein>
    <submittedName>
        <fullName evidence="2">TOPRIM domain protein</fullName>
    </submittedName>
</protein>
<accession>T1B326</accession>
<gene>
    <name evidence="2" type="ORF">B1B_05991</name>
</gene>
<dbReference type="GO" id="GO:0006269">
    <property type="term" value="P:DNA replication, synthesis of primer"/>
    <property type="evidence" value="ECO:0007669"/>
    <property type="project" value="TreeGrafter"/>
</dbReference>
<evidence type="ECO:0000313" key="2">
    <source>
        <dbReference type="EMBL" id="EQD67271.1"/>
    </source>
</evidence>
<dbReference type="PROSITE" id="PS50880">
    <property type="entry name" value="TOPRIM"/>
    <property type="match status" value="1"/>
</dbReference>
<dbReference type="PANTHER" id="PTHR30313:SF2">
    <property type="entry name" value="DNA PRIMASE"/>
    <property type="match status" value="1"/>
</dbReference>
<comment type="caution">
    <text evidence="2">The sequence shown here is derived from an EMBL/GenBank/DDBJ whole genome shotgun (WGS) entry which is preliminary data.</text>
</comment>
<sequence length="105" mass="11298">MVSSEEVIIVEGRADVVNLLKSDITNCVSLGGATGTIPKSIINLCKEKDVTVFLDGDRGGSLILNSLVAANAEIDFVTRAPDGKEVEELTRKEIIKALRFRIPAE</sequence>
<dbReference type="SUPFAM" id="SSF110455">
    <property type="entry name" value="Toprim domain"/>
    <property type="match status" value="1"/>
</dbReference>
<feature type="non-terminal residue" evidence="2">
    <location>
        <position position="105"/>
    </location>
</feature>
<dbReference type="Pfam" id="PF13662">
    <property type="entry name" value="Toprim_4"/>
    <property type="match status" value="1"/>
</dbReference>